<feature type="transmembrane region" description="Helical" evidence="10">
    <location>
        <begin position="385"/>
        <end position="402"/>
    </location>
</feature>
<dbReference type="InterPro" id="IPR039421">
    <property type="entry name" value="Type_1_exporter"/>
</dbReference>
<dbReference type="GO" id="GO:0034040">
    <property type="term" value="F:ATPase-coupled lipid transmembrane transporter activity"/>
    <property type="evidence" value="ECO:0007669"/>
    <property type="project" value="TreeGrafter"/>
</dbReference>
<dbReference type="Gene3D" id="1.20.1560.10">
    <property type="entry name" value="ABC transporter type 1, transmembrane domain"/>
    <property type="match status" value="1"/>
</dbReference>
<dbReference type="InterPro" id="IPR017750">
    <property type="entry name" value="ATPase_T1SS"/>
</dbReference>
<keyword evidence="5" id="KW-0547">Nucleotide-binding</keyword>
<accession>A0A4R6MDC4</accession>
<dbReference type="GO" id="GO:0140359">
    <property type="term" value="F:ABC-type transporter activity"/>
    <property type="evidence" value="ECO:0007669"/>
    <property type="project" value="InterPro"/>
</dbReference>
<feature type="compositionally biased region" description="Polar residues" evidence="9">
    <location>
        <begin position="119"/>
        <end position="134"/>
    </location>
</feature>
<dbReference type="InterPro" id="IPR011527">
    <property type="entry name" value="ABC1_TM_dom"/>
</dbReference>
<evidence type="ECO:0000259" key="11">
    <source>
        <dbReference type="PROSITE" id="PS50893"/>
    </source>
</evidence>
<evidence type="ECO:0000259" key="13">
    <source>
        <dbReference type="PROSITE" id="PS50990"/>
    </source>
</evidence>
<evidence type="ECO:0000256" key="7">
    <source>
        <dbReference type="ARBA" id="ARBA00022989"/>
    </source>
</evidence>
<dbReference type="CDD" id="cd03245">
    <property type="entry name" value="ABCC_bacteriocin_exporters"/>
    <property type="match status" value="1"/>
</dbReference>
<evidence type="ECO:0000256" key="6">
    <source>
        <dbReference type="ARBA" id="ARBA00022840"/>
    </source>
</evidence>
<dbReference type="InterPro" id="IPR005074">
    <property type="entry name" value="Peptidase_C39"/>
</dbReference>
<comment type="subcellular location">
    <subcellularLocation>
        <location evidence="1">Cell membrane</location>
        <topology evidence="1">Multi-pass membrane protein</topology>
    </subcellularLocation>
</comment>
<dbReference type="SUPFAM" id="SSF90123">
    <property type="entry name" value="ABC transporter transmembrane region"/>
    <property type="match status" value="1"/>
</dbReference>
<dbReference type="InterPro" id="IPR003593">
    <property type="entry name" value="AAA+_ATPase"/>
</dbReference>
<dbReference type="InterPro" id="IPR027417">
    <property type="entry name" value="P-loop_NTPase"/>
</dbReference>
<name>A0A4R6MDC4_9GAMM</name>
<evidence type="ECO:0000256" key="10">
    <source>
        <dbReference type="SAM" id="Phobius"/>
    </source>
</evidence>
<evidence type="ECO:0000313" key="15">
    <source>
        <dbReference type="Proteomes" id="UP000294656"/>
    </source>
</evidence>
<dbReference type="PROSITE" id="PS50990">
    <property type="entry name" value="PEPTIDASE_C39"/>
    <property type="match status" value="1"/>
</dbReference>
<feature type="domain" description="ABC transmembrane type-1" evidence="12">
    <location>
        <begin position="351"/>
        <end position="629"/>
    </location>
</feature>
<dbReference type="Gene3D" id="3.90.70.10">
    <property type="entry name" value="Cysteine proteinases"/>
    <property type="match status" value="1"/>
</dbReference>
<dbReference type="CDD" id="cd18587">
    <property type="entry name" value="ABC_6TM_LapB_like"/>
    <property type="match status" value="1"/>
</dbReference>
<protein>
    <submittedName>
        <fullName evidence="14">ATP-binding cassette subfamily C protein LapB</fullName>
    </submittedName>
</protein>
<feature type="compositionally biased region" description="Polar residues" evidence="9">
    <location>
        <begin position="1"/>
        <end position="20"/>
    </location>
</feature>
<dbReference type="InterPro" id="IPR036640">
    <property type="entry name" value="ABC1_TM_sf"/>
</dbReference>
<keyword evidence="6 14" id="KW-0067">ATP-binding</keyword>
<dbReference type="GO" id="GO:0016887">
    <property type="term" value="F:ATP hydrolysis activity"/>
    <property type="evidence" value="ECO:0007669"/>
    <property type="project" value="InterPro"/>
</dbReference>
<keyword evidence="3" id="KW-1003">Cell membrane</keyword>
<feature type="compositionally biased region" description="Basic and acidic residues" evidence="9">
    <location>
        <begin position="135"/>
        <end position="146"/>
    </location>
</feature>
<dbReference type="NCBIfam" id="TIGR03375">
    <property type="entry name" value="type_I_sec_LssB"/>
    <property type="match status" value="1"/>
</dbReference>
<keyword evidence="7 10" id="KW-1133">Transmembrane helix</keyword>
<evidence type="ECO:0000256" key="2">
    <source>
        <dbReference type="ARBA" id="ARBA00022448"/>
    </source>
</evidence>
<dbReference type="Pfam" id="PF00005">
    <property type="entry name" value="ABC_tran"/>
    <property type="match status" value="1"/>
</dbReference>
<keyword evidence="8 10" id="KW-0472">Membrane</keyword>
<feature type="compositionally biased region" description="Basic and acidic residues" evidence="9">
    <location>
        <begin position="69"/>
        <end position="80"/>
    </location>
</feature>
<dbReference type="PROSITE" id="PS50893">
    <property type="entry name" value="ABC_TRANSPORTER_2"/>
    <property type="match status" value="1"/>
</dbReference>
<dbReference type="PANTHER" id="PTHR24221">
    <property type="entry name" value="ATP-BINDING CASSETTE SUB-FAMILY B"/>
    <property type="match status" value="1"/>
</dbReference>
<feature type="region of interest" description="Disordered" evidence="9">
    <location>
        <begin position="1"/>
        <end position="184"/>
    </location>
</feature>
<dbReference type="SUPFAM" id="SSF52540">
    <property type="entry name" value="P-loop containing nucleoside triphosphate hydrolases"/>
    <property type="match status" value="1"/>
</dbReference>
<comment type="caution">
    <text evidence="14">The sequence shown here is derived from an EMBL/GenBank/DDBJ whole genome shotgun (WGS) entry which is preliminary data.</text>
</comment>
<feature type="compositionally biased region" description="Low complexity" evidence="9">
    <location>
        <begin position="101"/>
        <end position="112"/>
    </location>
</feature>
<dbReference type="FunFam" id="3.40.50.300:FF:000299">
    <property type="entry name" value="ABC transporter ATP-binding protein/permease"/>
    <property type="match status" value="1"/>
</dbReference>
<dbReference type="Proteomes" id="UP000294656">
    <property type="component" value="Unassembled WGS sequence"/>
</dbReference>
<evidence type="ECO:0000256" key="8">
    <source>
        <dbReference type="ARBA" id="ARBA00023136"/>
    </source>
</evidence>
<proteinExistence type="predicted"/>
<dbReference type="SMART" id="SM00382">
    <property type="entry name" value="AAA"/>
    <property type="match status" value="1"/>
</dbReference>
<dbReference type="PANTHER" id="PTHR24221:SF248">
    <property type="entry name" value="ABC TRANSPORTER TRANSMEMBRANE REGION"/>
    <property type="match status" value="1"/>
</dbReference>
<reference evidence="14 15" key="1">
    <citation type="submission" date="2019-03" db="EMBL/GenBank/DDBJ databases">
        <title>Genomic Encyclopedia of Type Strains, Phase III (KMG-III): the genomes of soil and plant-associated and newly described type strains.</title>
        <authorList>
            <person name="Whitman W."/>
        </authorList>
    </citation>
    <scope>NUCLEOTIDE SEQUENCE [LARGE SCALE GENOMIC DNA]</scope>
    <source>
        <strain evidence="14 15">CECT 7378</strain>
    </source>
</reference>
<feature type="transmembrane region" description="Helical" evidence="10">
    <location>
        <begin position="351"/>
        <end position="373"/>
    </location>
</feature>
<feature type="compositionally biased region" description="Polar residues" evidence="9">
    <location>
        <begin position="51"/>
        <end position="68"/>
    </location>
</feature>
<dbReference type="GO" id="GO:0005524">
    <property type="term" value="F:ATP binding"/>
    <property type="evidence" value="ECO:0007669"/>
    <property type="project" value="UniProtKB-KW"/>
</dbReference>
<dbReference type="PROSITE" id="PS50929">
    <property type="entry name" value="ABC_TM1F"/>
    <property type="match status" value="1"/>
</dbReference>
<dbReference type="RefSeq" id="WP_279526490.1">
    <property type="nucleotide sequence ID" value="NZ_SNXC01000009.1"/>
</dbReference>
<feature type="domain" description="ABC transporter" evidence="11">
    <location>
        <begin position="663"/>
        <end position="897"/>
    </location>
</feature>
<dbReference type="Pfam" id="PF03412">
    <property type="entry name" value="Peptidase_C39"/>
    <property type="match status" value="1"/>
</dbReference>
<dbReference type="InterPro" id="IPR003439">
    <property type="entry name" value="ABC_transporter-like_ATP-bd"/>
</dbReference>
<evidence type="ECO:0000259" key="12">
    <source>
        <dbReference type="PROSITE" id="PS50929"/>
    </source>
</evidence>
<evidence type="ECO:0000256" key="9">
    <source>
        <dbReference type="SAM" id="MobiDB-lite"/>
    </source>
</evidence>
<dbReference type="Gene3D" id="3.40.50.300">
    <property type="entry name" value="P-loop containing nucleotide triphosphate hydrolases"/>
    <property type="match status" value="1"/>
</dbReference>
<dbReference type="GO" id="GO:0006508">
    <property type="term" value="P:proteolysis"/>
    <property type="evidence" value="ECO:0007669"/>
    <property type="project" value="InterPro"/>
</dbReference>
<organism evidence="14 15">
    <name type="scientific">Marinomonas balearica</name>
    <dbReference type="NCBI Taxonomy" id="491947"/>
    <lineage>
        <taxon>Bacteria</taxon>
        <taxon>Pseudomonadati</taxon>
        <taxon>Pseudomonadota</taxon>
        <taxon>Gammaproteobacteria</taxon>
        <taxon>Oceanospirillales</taxon>
        <taxon>Oceanospirillaceae</taxon>
        <taxon>Marinomonas</taxon>
    </lineage>
</organism>
<dbReference type="GO" id="GO:0005886">
    <property type="term" value="C:plasma membrane"/>
    <property type="evidence" value="ECO:0007669"/>
    <property type="project" value="UniProtKB-SubCell"/>
</dbReference>
<evidence type="ECO:0000256" key="5">
    <source>
        <dbReference type="ARBA" id="ARBA00022741"/>
    </source>
</evidence>
<dbReference type="Pfam" id="PF00664">
    <property type="entry name" value="ABC_membrane"/>
    <property type="match status" value="1"/>
</dbReference>
<keyword evidence="15" id="KW-1185">Reference proteome</keyword>
<evidence type="ECO:0000313" key="14">
    <source>
        <dbReference type="EMBL" id="TDO99691.1"/>
    </source>
</evidence>
<keyword evidence="4 10" id="KW-0812">Transmembrane</keyword>
<evidence type="ECO:0000256" key="4">
    <source>
        <dbReference type="ARBA" id="ARBA00022692"/>
    </source>
</evidence>
<dbReference type="EMBL" id="SNXC01000009">
    <property type="protein sequence ID" value="TDO99691.1"/>
    <property type="molecule type" value="Genomic_DNA"/>
</dbReference>
<sequence length="897" mass="97697">MSQKGSSDNTQKNGENNSVDVNGAAEKSAHEPSSKESSASSNLDAAKRNTVESNAISRKANASTGQLDSTKKNAGVEENKTALAKANTSASEGKKDDTKKNAGVAENNAAAVKENEGVSTSKVASTHKSVGNTEKSAKNNVDDAKANGDAPKIDPAGGEKSTVESSVSGEQGDPPEESSEKKEQWKVEASHLEYPNPLLDCLVILSKFFDNPYTADAIAAGLPITDNEMTPELFQRASKRIGISSRFVKRALTDISSMVMPVVLLLEDKEACVLLEVNHEQRVAKIFRPESGEGEVFVKLDKLAKAYTGYAFFVRPVFRFDKRSESKAERFKKGHWFWGTIARSWRIYRDVLVASLLINLFAVASPLFVMNVYDRVVPNNAFDTLWVLAIGAASVYLFDFLLRSLRSYFIDIAGKKSDILLSASIFSRVNNMKMEARPKSVGAFAKNLQEFESIREFITSATITTLVDLPFMFIIIGVIWLIGGPISFIPLVTIFLILSYSVIIQGPLRRSIEESQKTSSQKNAILIESLVNAESVKLNRAEGVLQKQWESSVGNIADWGIKTRQLAQSSSSFAQVAQQLTTVVMVIAGVYQISEGNMSMGALIASVMLTGRALGPMAQIAGLATRYNQAKGALTSINEIMSAPVENPEDVKYVHRPLFEGRFQFDNVAFSYPEQEQTAISNVSFTIKPGEKVAIIGRIGSGKSTLGKIMTGLYAPTQGAIRVDGVDMRQINPADLRRNIGAVSQDVSLFYGSIRDNIVMGVPYIEDEAVLRAADLSGVSEFANRRASGLDSDVGERGALLSGGQRQSIAIARALLFDPPILILDEPTASMDNTTETRMKRRLMDGLKDKTLIMITHKASMLDMVDRIIVMDNGRMVADGPKAQVHEALRQGKLKVS</sequence>
<keyword evidence="2" id="KW-0813">Transport</keyword>
<dbReference type="AlphaFoldDB" id="A0A4R6MDC4"/>
<gene>
    <name evidence="14" type="ORF">DFP79_0678</name>
</gene>
<feature type="domain" description="Peptidase C39" evidence="13">
    <location>
        <begin position="188"/>
        <end position="314"/>
    </location>
</feature>
<evidence type="ECO:0000256" key="1">
    <source>
        <dbReference type="ARBA" id="ARBA00004651"/>
    </source>
</evidence>
<dbReference type="CDD" id="cd02421">
    <property type="entry name" value="Peptidase_C39_likeD"/>
    <property type="match status" value="1"/>
</dbReference>
<dbReference type="GO" id="GO:0008233">
    <property type="term" value="F:peptidase activity"/>
    <property type="evidence" value="ECO:0007669"/>
    <property type="project" value="InterPro"/>
</dbReference>
<evidence type="ECO:0000256" key="3">
    <source>
        <dbReference type="ARBA" id="ARBA00022475"/>
    </source>
</evidence>